<dbReference type="Proteomes" id="UP001057452">
    <property type="component" value="Chromosome 3"/>
</dbReference>
<proteinExistence type="predicted"/>
<organism evidence="1 2">
    <name type="scientific">Chaenocephalus aceratus</name>
    <name type="common">Blackfin icefish</name>
    <name type="synonym">Chaenichthys aceratus</name>
    <dbReference type="NCBI Taxonomy" id="36190"/>
    <lineage>
        <taxon>Eukaryota</taxon>
        <taxon>Metazoa</taxon>
        <taxon>Chordata</taxon>
        <taxon>Craniata</taxon>
        <taxon>Vertebrata</taxon>
        <taxon>Euteleostomi</taxon>
        <taxon>Actinopterygii</taxon>
        <taxon>Neopterygii</taxon>
        <taxon>Teleostei</taxon>
        <taxon>Neoteleostei</taxon>
        <taxon>Acanthomorphata</taxon>
        <taxon>Eupercaria</taxon>
        <taxon>Perciformes</taxon>
        <taxon>Notothenioidei</taxon>
        <taxon>Channichthyidae</taxon>
        <taxon>Chaenocephalus</taxon>
    </lineage>
</organism>
<keyword evidence="2" id="KW-1185">Reference proteome</keyword>
<comment type="caution">
    <text evidence="1">The sequence shown here is derived from an EMBL/GenBank/DDBJ whole genome shotgun (WGS) entry which is preliminary data.</text>
</comment>
<protein>
    <submittedName>
        <fullName evidence="1">Uncharacterized protein</fullName>
    </submittedName>
</protein>
<accession>A0ACB9XTX6</accession>
<evidence type="ECO:0000313" key="2">
    <source>
        <dbReference type="Proteomes" id="UP001057452"/>
    </source>
</evidence>
<feature type="non-terminal residue" evidence="1">
    <location>
        <position position="1"/>
    </location>
</feature>
<dbReference type="EMBL" id="CM043787">
    <property type="protein sequence ID" value="KAI4830046.1"/>
    <property type="molecule type" value="Genomic_DNA"/>
</dbReference>
<sequence>DGLKETKLINAALAKASRLSSLLHTSTTFKEKFEKEFGQRGIPASVTTRWNSTLRQLKSVLNCDHLRLSTVLEDGGHKETVFTAREEVRYLGGLIRGLQGSLQRRFRGIFVNVRMADEESDDWILKEVTKTTPTTPTTDEQDQMTMAEPDSQPGLFSAYRKKQKKDSSSSPQIQLNHYLDICDGQSCLQFWAMNRHTLPSLFKVAVKVLAVPASSAPVERVFSHGGVIMRPHRSQLSDKVLTNLIFCKCNAAL</sequence>
<reference evidence="1" key="1">
    <citation type="submission" date="2022-05" db="EMBL/GenBank/DDBJ databases">
        <title>Chromosome-level genome of Chaenocephalus aceratus.</title>
        <authorList>
            <person name="Park H."/>
        </authorList>
    </citation>
    <scope>NUCLEOTIDE SEQUENCE</scope>
    <source>
        <strain evidence="1">KU_202001</strain>
    </source>
</reference>
<evidence type="ECO:0000313" key="1">
    <source>
        <dbReference type="EMBL" id="KAI4830046.1"/>
    </source>
</evidence>
<gene>
    <name evidence="1" type="ORF">KUCAC02_001700</name>
</gene>
<name>A0ACB9XTX6_CHAAC</name>